<sequence length="253" mass="29877">MSRRNFELYQQSISDEFRALKNRVRNIIGQNHWGEEGRYKEIILMNILNRFLPKHLSVGTGFVLCPEDKMTKQIDIIIYDNRFPLIFSEGDFVICSNQNVVGIIEVKTKVYIGQINEVIKKAHENGVLIGNHIFNGIFAYDNQFKLMAEEETSSRTLKNTLNEYYGYVNHISFGENFFIKYWDKPHKKFYSLYYIKKFSFPYFISNLVELSYCITTENNYIYNGIDNISNYLYSIESGKESYKFSEIEVGRVY</sequence>
<accession>A0ABS6G609</accession>
<evidence type="ECO:0000313" key="2">
    <source>
        <dbReference type="EMBL" id="MBU5676816.1"/>
    </source>
</evidence>
<name>A0ABS6G609_9FIRM</name>
<proteinExistence type="predicted"/>
<dbReference type="PANTHER" id="PTHR37103:SF1">
    <property type="entry name" value="DUF6602 DOMAIN-CONTAINING PROTEIN"/>
    <property type="match status" value="1"/>
</dbReference>
<keyword evidence="3" id="KW-1185">Reference proteome</keyword>
<dbReference type="Pfam" id="PF20247">
    <property type="entry name" value="DUF6602"/>
    <property type="match status" value="1"/>
</dbReference>
<evidence type="ECO:0000313" key="3">
    <source>
        <dbReference type="Proteomes" id="UP000779508"/>
    </source>
</evidence>
<organism evidence="2 3">
    <name type="scientific">Alkaliphilus flagellatus</name>
    <dbReference type="NCBI Taxonomy" id="2841507"/>
    <lineage>
        <taxon>Bacteria</taxon>
        <taxon>Bacillati</taxon>
        <taxon>Bacillota</taxon>
        <taxon>Clostridia</taxon>
        <taxon>Peptostreptococcales</taxon>
        <taxon>Natronincolaceae</taxon>
        <taxon>Alkaliphilus</taxon>
    </lineage>
</organism>
<dbReference type="EMBL" id="JAHLQK010000004">
    <property type="protein sequence ID" value="MBU5676816.1"/>
    <property type="molecule type" value="Genomic_DNA"/>
</dbReference>
<gene>
    <name evidence="2" type="ORF">KQI88_10335</name>
</gene>
<dbReference type="Proteomes" id="UP000779508">
    <property type="component" value="Unassembled WGS sequence"/>
</dbReference>
<reference evidence="2 3" key="1">
    <citation type="submission" date="2021-06" db="EMBL/GenBank/DDBJ databases">
        <authorList>
            <person name="Sun Q."/>
            <person name="Li D."/>
        </authorList>
    </citation>
    <scope>NUCLEOTIDE SEQUENCE [LARGE SCALE GENOMIC DNA]</scope>
    <source>
        <strain evidence="2 3">MSJ-5</strain>
    </source>
</reference>
<dbReference type="CDD" id="cd21173">
    <property type="entry name" value="NucC-like"/>
    <property type="match status" value="1"/>
</dbReference>
<dbReference type="RefSeq" id="WP_216417064.1">
    <property type="nucleotide sequence ID" value="NZ_JAHLQK010000004.1"/>
</dbReference>
<protein>
    <recommendedName>
        <fullName evidence="1">DUF6602 domain-containing protein</fullName>
    </recommendedName>
</protein>
<dbReference type="InterPro" id="IPR046537">
    <property type="entry name" value="DUF6602"/>
</dbReference>
<evidence type="ECO:0000259" key="1">
    <source>
        <dbReference type="Pfam" id="PF20247"/>
    </source>
</evidence>
<feature type="domain" description="DUF6602" evidence="1">
    <location>
        <begin position="30"/>
        <end position="123"/>
    </location>
</feature>
<dbReference type="PANTHER" id="PTHR37103">
    <property type="entry name" value="PUTATIVE-RELATED"/>
    <property type="match status" value="1"/>
</dbReference>
<comment type="caution">
    <text evidence="2">The sequence shown here is derived from an EMBL/GenBank/DDBJ whole genome shotgun (WGS) entry which is preliminary data.</text>
</comment>